<accession>A0A7S2JX79</accession>
<protein>
    <submittedName>
        <fullName evidence="2">Uncharacterized protein</fullName>
    </submittedName>
</protein>
<feature type="region of interest" description="Disordered" evidence="1">
    <location>
        <begin position="105"/>
        <end position="135"/>
    </location>
</feature>
<evidence type="ECO:0000256" key="1">
    <source>
        <dbReference type="SAM" id="MobiDB-lite"/>
    </source>
</evidence>
<sequence length="430" mass="46830">MVHKHSAAAMARRRARACSRGYLVPVPRGQRFVAVGVGVCDAIRPIAQALALHQRHDMLTGETHHSGGDAAVAAFRAGAIDQEELTFSRKVYRVAGKAKHNISAPIKRREPVSPTTPTRPSCPRPILGSDSTPGGKLVDDVARAPGADPELLRRLVAAFANLLLRVRMLEKGVSAPSADSFQKVRDVVESVVPDVVGNVVGKVVPGFVGPVVSKLAQEMVTNVGQTVGGLAKDILTCSDDLIIRALDRYDTEKSQPLRAHGLTVDRRLDELEMVVPRLEAVIHELRAPALDAVPLDCQEFHNGIDTVEVDPFALMESMCQDADADNVGPYVLMGAPRRGPRCYKFVQPEVPTRRLTSLRCCSLRAVLPLVRSARIQRINEVIPGVPATDPELLQLYADEMREDARNLFPEDLAVFHKFLDTLDLGSDDDA</sequence>
<organism evidence="2">
    <name type="scientific">Zooxanthella nutricula</name>
    <dbReference type="NCBI Taxonomy" id="1333877"/>
    <lineage>
        <taxon>Eukaryota</taxon>
        <taxon>Sar</taxon>
        <taxon>Alveolata</taxon>
        <taxon>Dinophyceae</taxon>
        <taxon>Peridiniales</taxon>
        <taxon>Peridiniales incertae sedis</taxon>
        <taxon>Zooxanthella</taxon>
    </lineage>
</organism>
<dbReference type="AlphaFoldDB" id="A0A7S2JX79"/>
<proteinExistence type="predicted"/>
<feature type="compositionally biased region" description="Low complexity" evidence="1">
    <location>
        <begin position="112"/>
        <end position="125"/>
    </location>
</feature>
<name>A0A7S2JX79_9DINO</name>
<evidence type="ECO:0000313" key="2">
    <source>
        <dbReference type="EMBL" id="CAD9558982.1"/>
    </source>
</evidence>
<reference evidence="2" key="1">
    <citation type="submission" date="2021-01" db="EMBL/GenBank/DDBJ databases">
        <authorList>
            <person name="Corre E."/>
            <person name="Pelletier E."/>
            <person name="Niang G."/>
            <person name="Scheremetjew M."/>
            <person name="Finn R."/>
            <person name="Kale V."/>
            <person name="Holt S."/>
            <person name="Cochrane G."/>
            <person name="Meng A."/>
            <person name="Brown T."/>
            <person name="Cohen L."/>
        </authorList>
    </citation>
    <scope>NUCLEOTIDE SEQUENCE</scope>
    <source>
        <strain evidence="2">RCC3387</strain>
    </source>
</reference>
<dbReference type="EMBL" id="HBGW01035355">
    <property type="protein sequence ID" value="CAD9558982.1"/>
    <property type="molecule type" value="Transcribed_RNA"/>
</dbReference>
<gene>
    <name evidence="2" type="ORF">BRAN1462_LOCUS22358</name>
</gene>